<organism evidence="2 3">
    <name type="scientific">Planctomyces bekefii</name>
    <dbReference type="NCBI Taxonomy" id="1653850"/>
    <lineage>
        <taxon>Bacteria</taxon>
        <taxon>Pseudomonadati</taxon>
        <taxon>Planctomycetota</taxon>
        <taxon>Planctomycetia</taxon>
        <taxon>Planctomycetales</taxon>
        <taxon>Planctomycetaceae</taxon>
        <taxon>Planctomyces</taxon>
    </lineage>
</organism>
<evidence type="ECO:0000313" key="2">
    <source>
        <dbReference type="EMBL" id="TWW08159.1"/>
    </source>
</evidence>
<sequence length="126" mass="13438">DGSWQAVHVPSGKVAHGLTKEEAEDSMREQLGISAAGEFQEPLTSDRFTGLAQEMALFLEGPVSDMLKLHSGFARLEAYESSMAHIRLGGGCQGCPSSTMTLVNGVQQMLVEKFGEDAVTDVVPVV</sequence>
<keyword evidence="3" id="KW-1185">Reference proteome</keyword>
<dbReference type="InterPro" id="IPR034904">
    <property type="entry name" value="FSCA_dom_sf"/>
</dbReference>
<evidence type="ECO:0000313" key="3">
    <source>
        <dbReference type="Proteomes" id="UP000321083"/>
    </source>
</evidence>
<dbReference type="Proteomes" id="UP000321083">
    <property type="component" value="Unassembled WGS sequence"/>
</dbReference>
<feature type="domain" description="NIF system FeS cluster assembly NifU C-terminal" evidence="1">
    <location>
        <begin position="63"/>
        <end position="117"/>
    </location>
</feature>
<dbReference type="EMBL" id="SRHE01000811">
    <property type="protein sequence ID" value="TWW08159.1"/>
    <property type="molecule type" value="Genomic_DNA"/>
</dbReference>
<dbReference type="GO" id="GO:0051536">
    <property type="term" value="F:iron-sulfur cluster binding"/>
    <property type="evidence" value="ECO:0007669"/>
    <property type="project" value="InterPro"/>
</dbReference>
<accession>A0A5C6M1U0</accession>
<reference evidence="2 3" key="2">
    <citation type="submission" date="2019-08" db="EMBL/GenBank/DDBJ databases">
        <authorList>
            <person name="Henke P."/>
        </authorList>
    </citation>
    <scope>NUCLEOTIDE SEQUENCE [LARGE SCALE GENOMIC DNA]</scope>
    <source>
        <strain evidence="2">Phe10_nw2017</strain>
    </source>
</reference>
<dbReference type="GO" id="GO:0005506">
    <property type="term" value="F:iron ion binding"/>
    <property type="evidence" value="ECO:0007669"/>
    <property type="project" value="InterPro"/>
</dbReference>
<dbReference type="Gene3D" id="3.30.300.130">
    <property type="entry name" value="Fe-S cluster assembly (FSCA)"/>
    <property type="match status" value="1"/>
</dbReference>
<dbReference type="SUPFAM" id="SSF117916">
    <property type="entry name" value="Fe-S cluster assembly (FSCA) domain-like"/>
    <property type="match status" value="1"/>
</dbReference>
<gene>
    <name evidence="2" type="ORF">E3A20_27140</name>
</gene>
<comment type="caution">
    <text evidence="2">The sequence shown here is derived from an EMBL/GenBank/DDBJ whole genome shotgun (WGS) entry which is preliminary data.</text>
</comment>
<dbReference type="InterPro" id="IPR001075">
    <property type="entry name" value="NIF_FeS_clus_asmbl_NifU_C"/>
</dbReference>
<feature type="non-terminal residue" evidence="2">
    <location>
        <position position="1"/>
    </location>
</feature>
<reference evidence="2 3" key="1">
    <citation type="submission" date="2019-08" db="EMBL/GenBank/DDBJ databases">
        <title>100 year-old enigma solved: identification of Planctomyces bekefii, the type genus and species of the phylum Planctomycetes.</title>
        <authorList>
            <person name="Svetlana D.N."/>
            <person name="Overmann J."/>
        </authorList>
    </citation>
    <scope>NUCLEOTIDE SEQUENCE [LARGE SCALE GENOMIC DNA]</scope>
    <source>
        <strain evidence="2">Phe10_nw2017</strain>
    </source>
</reference>
<proteinExistence type="predicted"/>
<dbReference type="Pfam" id="PF01106">
    <property type="entry name" value="NifU"/>
    <property type="match status" value="1"/>
</dbReference>
<dbReference type="AlphaFoldDB" id="A0A5C6M1U0"/>
<evidence type="ECO:0000259" key="1">
    <source>
        <dbReference type="Pfam" id="PF01106"/>
    </source>
</evidence>
<name>A0A5C6M1U0_9PLAN</name>
<protein>
    <recommendedName>
        <fullName evidence="1">NIF system FeS cluster assembly NifU C-terminal domain-containing protein</fullName>
    </recommendedName>
</protein>
<dbReference type="GO" id="GO:0016226">
    <property type="term" value="P:iron-sulfur cluster assembly"/>
    <property type="evidence" value="ECO:0007669"/>
    <property type="project" value="InterPro"/>
</dbReference>